<accession>A0A450T349</accession>
<evidence type="ECO:0000313" key="1">
    <source>
        <dbReference type="EMBL" id="VFJ60902.1"/>
    </source>
</evidence>
<sequence>MTDTLRVQFPPIYKPALLTAPPGPDDDGKPVVLHVDADGDQEASTGDNPFRVVPGDGAKVLFSGLIALVLVGTAQLRIRKDDAPGIISLEGVVFGLQEVAHHVGKTGAGHADIQLI</sequence>
<name>A0A450T349_9GAMM</name>
<organism evidence="1">
    <name type="scientific">Candidatus Kentrum sp. DK</name>
    <dbReference type="NCBI Taxonomy" id="2126562"/>
    <lineage>
        <taxon>Bacteria</taxon>
        <taxon>Pseudomonadati</taxon>
        <taxon>Pseudomonadota</taxon>
        <taxon>Gammaproteobacteria</taxon>
        <taxon>Candidatus Kentrum</taxon>
    </lineage>
</organism>
<protein>
    <submittedName>
        <fullName evidence="1">Uncharacterized protein</fullName>
    </submittedName>
</protein>
<dbReference type="AlphaFoldDB" id="A0A450T349"/>
<proteinExistence type="predicted"/>
<gene>
    <name evidence="1" type="ORF">BECKDK2373B_GA0170837_109614</name>
</gene>
<dbReference type="EMBL" id="CAADEX010000096">
    <property type="protein sequence ID" value="VFJ60902.1"/>
    <property type="molecule type" value="Genomic_DNA"/>
</dbReference>
<reference evidence="1" key="1">
    <citation type="submission" date="2019-02" db="EMBL/GenBank/DDBJ databases">
        <authorList>
            <person name="Gruber-Vodicka R. H."/>
            <person name="Seah K. B. B."/>
        </authorList>
    </citation>
    <scope>NUCLEOTIDE SEQUENCE</scope>
    <source>
        <strain evidence="1">BECK_DK47</strain>
    </source>
</reference>